<evidence type="ECO:0000256" key="7">
    <source>
        <dbReference type="ARBA" id="ARBA00032230"/>
    </source>
</evidence>
<evidence type="ECO:0000256" key="1">
    <source>
        <dbReference type="ARBA" id="ARBA00001412"/>
    </source>
</evidence>
<evidence type="ECO:0000313" key="10">
    <source>
        <dbReference type="EMBL" id="GAA6267744.1"/>
    </source>
</evidence>
<protein>
    <recommendedName>
        <fullName evidence="4 8">Beta-galactosidase</fullName>
        <ecNumber evidence="3 8">3.2.1.23</ecNumber>
    </recommendedName>
    <alternativeName>
        <fullName evidence="7 8">Lactase</fullName>
    </alternativeName>
</protein>
<dbReference type="Pfam" id="PF02836">
    <property type="entry name" value="Glyco_hydro_2_C"/>
    <property type="match status" value="1"/>
</dbReference>
<dbReference type="PRINTS" id="PR00132">
    <property type="entry name" value="GLHYDRLASE2"/>
</dbReference>
<evidence type="ECO:0000256" key="5">
    <source>
        <dbReference type="ARBA" id="ARBA00022801"/>
    </source>
</evidence>
<dbReference type="InterPro" id="IPR032312">
    <property type="entry name" value="LacZ_4"/>
</dbReference>
<feature type="domain" description="Beta galactosidase small chain/" evidence="9">
    <location>
        <begin position="753"/>
        <end position="1019"/>
    </location>
</feature>
<dbReference type="PANTHER" id="PTHR46323">
    <property type="entry name" value="BETA-GALACTOSIDASE"/>
    <property type="match status" value="1"/>
</dbReference>
<dbReference type="InterPro" id="IPR004199">
    <property type="entry name" value="B-gal_small/dom_5"/>
</dbReference>
<dbReference type="InterPro" id="IPR014718">
    <property type="entry name" value="GH-type_carb-bd"/>
</dbReference>
<dbReference type="Gene3D" id="3.20.20.80">
    <property type="entry name" value="Glycosidases"/>
    <property type="match status" value="1"/>
</dbReference>
<dbReference type="Pfam" id="PF00703">
    <property type="entry name" value="Glyco_hydro_2"/>
    <property type="match status" value="1"/>
</dbReference>
<dbReference type="PROSITE" id="PS00608">
    <property type="entry name" value="GLYCOSYL_HYDROL_F2_2"/>
    <property type="match status" value="1"/>
</dbReference>
<dbReference type="InterPro" id="IPR006103">
    <property type="entry name" value="Glyco_hydro_2_cat"/>
</dbReference>
<dbReference type="InterPro" id="IPR017853">
    <property type="entry name" value="GH"/>
</dbReference>
<reference evidence="10 11" key="1">
    <citation type="submission" date="2024-04" db="EMBL/GenBank/DDBJ databases">
        <title>Defined microbial consortia suppress multidrug-resistant proinflammatory Enterobacteriaceae via ecological control.</title>
        <authorList>
            <person name="Furuichi M."/>
            <person name="Kawaguchi T."/>
            <person name="Pust M."/>
            <person name="Yasuma K."/>
            <person name="Plichta D."/>
            <person name="Hasegawa N."/>
            <person name="Ohya T."/>
            <person name="Bhattarai S."/>
            <person name="Sasajima S."/>
            <person name="Aoto Y."/>
            <person name="Tuganbaev T."/>
            <person name="Yaginuma M."/>
            <person name="Ueda M."/>
            <person name="Okahashi N."/>
            <person name="Amafuji K."/>
            <person name="Kiridooshi Y."/>
            <person name="Sugita K."/>
            <person name="Strazar M."/>
            <person name="Skelly A."/>
            <person name="Suda W."/>
            <person name="Hattori M."/>
            <person name="Nakamoto N."/>
            <person name="Caballero S."/>
            <person name="Norman J."/>
            <person name="Olle B."/>
            <person name="Tanoue T."/>
            <person name="Arita M."/>
            <person name="Bucci V."/>
            <person name="Atarashi K."/>
            <person name="Xavier R."/>
            <person name="Honda K."/>
        </authorList>
    </citation>
    <scope>NUCLEOTIDE SEQUENCE [LARGE SCALE GENOMIC DNA]</scope>
    <source>
        <strain evidence="11">f13</strain>
    </source>
</reference>
<dbReference type="EMBL" id="BAABXL010000001">
    <property type="protein sequence ID" value="GAA6267744.1"/>
    <property type="molecule type" value="Genomic_DNA"/>
</dbReference>
<dbReference type="InterPro" id="IPR006104">
    <property type="entry name" value="Glyco_hydro_2_N"/>
</dbReference>
<dbReference type="InterPro" id="IPR013783">
    <property type="entry name" value="Ig-like_fold"/>
</dbReference>
<evidence type="ECO:0000256" key="4">
    <source>
        <dbReference type="ARBA" id="ARBA00013303"/>
    </source>
</evidence>
<evidence type="ECO:0000313" key="11">
    <source>
        <dbReference type="Proteomes" id="UP001600894"/>
    </source>
</evidence>
<dbReference type="SUPFAM" id="SSF49303">
    <property type="entry name" value="beta-Galactosidase/glucuronidase domain"/>
    <property type="match status" value="2"/>
</dbReference>
<keyword evidence="5 8" id="KW-0378">Hydrolase</keyword>
<dbReference type="Gene3D" id="2.70.98.10">
    <property type="match status" value="1"/>
</dbReference>
<evidence type="ECO:0000256" key="2">
    <source>
        <dbReference type="ARBA" id="ARBA00007401"/>
    </source>
</evidence>
<sequence>MISSRPELSWLEDPGVYEVNRRKAHSDHVFPFFKEAKAEGINVLNLDGTWKFVWDEKPPEYGLRGLSDETGERFFQAAFWEKDWKEIQVPGHVQLQGYDSCHYVNTMYPWDGHSELRPPSVPWEDNPAGSYIREFTIGDDEAFLKDRVFVSFQGVETAFYVWCNQRFVGYGEDGFTPSEYELTGMLHRGVNRLEVRVYKRSSASWIEDQDFFRFTGIFRSVFVYCVPPVHLEDIFVKADLTEDGRDGRLEAELTVESQNGGCYEADLELEDNGQMVLARTEKGQGERNVIVFTGRIPEVKPWSSETPFRYLLRITLRDEKGREEIITQYIGFRRFEIKGGLMCINGRPIAFHGINRHEFDWHRGRAVTEEDMVSDILFLKRHNINAVRTCHYPNQSLWYEFCDRYGIYLMDEANLESHGSWQKMGACEPSWNVPGSLPQWRDCTIDRARSMMERDKNHPSVLIWSCGNESYAGEDIREMGRLFKKRDPGRLVHYEGVFWNREFEDISDMESQMYTPPEKVREFLEHGNGKPFIMCEYMHAMGNSLGGMDRYMELEYKYPAYQGGFVWDMIDQAIAVKKSDGKEYPAYGGDFGDRPTDWQFCGNGILYADRQISPKAAEVKAQYAFVRPRICLEERMVEIENRQIFSDLSGYEFVLKILRDGEDWREFSFEAAACAGETDRQSFETIGLEKDWKPKDGKEYVLKISVRLASDTLWAEKGYETAFCEAVIPGRPEKSKSNFGEPVTLIHGDVNLGARTGQMELMFSYQDGGMVSLKQKGRQWLLRPPMPVYWRASTDNDRGNGFAEESRIWLSKTWFPDLSRGKVKITEEEGEARFSFDMEDAAVGYCVRRDGRLGVNVTFHGKKGYPGLPVFGLGFELPKEADRFFWYGRGPWENYPDRKAGTGLGIYESTPLEQLSRYLKPQECGMHMDTRWLTLQTVQGEWIRFEAEEAPFHFSVLPCSIQELENARHREELPESFRTCVLIAGAVRGVGGNDSWGAPVYPEYEIPGDRDITFSFTVSAGIA</sequence>
<dbReference type="PANTHER" id="PTHR46323:SF2">
    <property type="entry name" value="BETA-GALACTOSIDASE"/>
    <property type="match status" value="1"/>
</dbReference>
<dbReference type="Pfam" id="PF16353">
    <property type="entry name" value="LacZ_4"/>
    <property type="match status" value="1"/>
</dbReference>
<gene>
    <name evidence="10" type="ORF">F130042H8_08040</name>
</gene>
<dbReference type="SUPFAM" id="SSF74650">
    <property type="entry name" value="Galactose mutarotase-like"/>
    <property type="match status" value="1"/>
</dbReference>
<proteinExistence type="inferred from homology"/>
<dbReference type="Gene3D" id="2.60.120.260">
    <property type="entry name" value="Galactose-binding domain-like"/>
    <property type="match status" value="1"/>
</dbReference>
<comment type="caution">
    <text evidence="10">The sequence shown here is derived from an EMBL/GenBank/DDBJ whole genome shotgun (WGS) entry which is preliminary data.</text>
</comment>
<dbReference type="SUPFAM" id="SSF49785">
    <property type="entry name" value="Galactose-binding domain-like"/>
    <property type="match status" value="1"/>
</dbReference>
<dbReference type="Pfam" id="PF02929">
    <property type="entry name" value="Bgal_small_N"/>
    <property type="match status" value="1"/>
</dbReference>
<dbReference type="InterPro" id="IPR023230">
    <property type="entry name" value="Glyco_hydro_2_CS"/>
</dbReference>
<dbReference type="InterPro" id="IPR050347">
    <property type="entry name" value="Bact_Beta-galactosidase"/>
</dbReference>
<dbReference type="InterPro" id="IPR006101">
    <property type="entry name" value="Glyco_hydro_2"/>
</dbReference>
<dbReference type="GO" id="GO:0016787">
    <property type="term" value="F:hydrolase activity"/>
    <property type="evidence" value="ECO:0007669"/>
    <property type="project" value="UniProtKB-KW"/>
</dbReference>
<dbReference type="PROSITE" id="PS00719">
    <property type="entry name" value="GLYCOSYL_HYDROL_F2_1"/>
    <property type="match status" value="1"/>
</dbReference>
<dbReference type="InterPro" id="IPR011013">
    <property type="entry name" value="Gal_mutarotase_sf_dom"/>
</dbReference>
<evidence type="ECO:0000256" key="3">
    <source>
        <dbReference type="ARBA" id="ARBA00012756"/>
    </source>
</evidence>
<organism evidence="10 11">
    <name type="scientific">Enterocloster alcoholdehydrogenati</name>
    <dbReference type="NCBI Taxonomy" id="2547410"/>
    <lineage>
        <taxon>Bacteria</taxon>
        <taxon>Bacillati</taxon>
        <taxon>Bacillota</taxon>
        <taxon>Clostridia</taxon>
        <taxon>Lachnospirales</taxon>
        <taxon>Lachnospiraceae</taxon>
        <taxon>Enterocloster</taxon>
    </lineage>
</organism>
<dbReference type="Proteomes" id="UP001600894">
    <property type="component" value="Unassembled WGS sequence"/>
</dbReference>
<dbReference type="InterPro" id="IPR036156">
    <property type="entry name" value="Beta-gal/glucu_dom_sf"/>
</dbReference>
<comment type="similarity">
    <text evidence="2 8">Belongs to the glycosyl hydrolase 2 family.</text>
</comment>
<dbReference type="Gene3D" id="2.60.40.10">
    <property type="entry name" value="Immunoglobulins"/>
    <property type="match status" value="2"/>
</dbReference>
<accession>A0ABQ0AUP3</accession>
<evidence type="ECO:0000256" key="8">
    <source>
        <dbReference type="RuleBase" id="RU361154"/>
    </source>
</evidence>
<keyword evidence="11" id="KW-1185">Reference proteome</keyword>
<dbReference type="InterPro" id="IPR023232">
    <property type="entry name" value="Glyco_hydro_2_AS"/>
</dbReference>
<name>A0ABQ0AUP3_9FIRM</name>
<dbReference type="SMART" id="SM01038">
    <property type="entry name" value="Bgal_small_N"/>
    <property type="match status" value="1"/>
</dbReference>
<dbReference type="Pfam" id="PF02837">
    <property type="entry name" value="Glyco_hydro_2_N"/>
    <property type="match status" value="1"/>
</dbReference>
<dbReference type="RefSeq" id="WP_178301503.1">
    <property type="nucleotide sequence ID" value="NZ_BAABXL010000001.1"/>
</dbReference>
<dbReference type="EC" id="3.2.1.23" evidence="3 8"/>
<dbReference type="InterPro" id="IPR008979">
    <property type="entry name" value="Galactose-bd-like_sf"/>
</dbReference>
<dbReference type="InterPro" id="IPR006102">
    <property type="entry name" value="Ig-like_GH2"/>
</dbReference>
<dbReference type="SUPFAM" id="SSF51445">
    <property type="entry name" value="(Trans)glycosidases"/>
    <property type="match status" value="1"/>
</dbReference>
<evidence type="ECO:0000259" key="9">
    <source>
        <dbReference type="SMART" id="SM01038"/>
    </source>
</evidence>
<comment type="catalytic activity">
    <reaction evidence="1 8">
        <text>Hydrolysis of terminal non-reducing beta-D-galactose residues in beta-D-galactosides.</text>
        <dbReference type="EC" id="3.2.1.23"/>
    </reaction>
</comment>
<evidence type="ECO:0000256" key="6">
    <source>
        <dbReference type="ARBA" id="ARBA00023295"/>
    </source>
</evidence>
<keyword evidence="6 8" id="KW-0326">Glycosidase</keyword>